<reference evidence="3" key="1">
    <citation type="journal article" date="2019" name="Int. J. Syst. Evol. Microbiol.">
        <title>The Global Catalogue of Microorganisms (GCM) 10K type strain sequencing project: providing services to taxonomists for standard genome sequencing and annotation.</title>
        <authorList>
            <consortium name="The Broad Institute Genomics Platform"/>
            <consortium name="The Broad Institute Genome Sequencing Center for Infectious Disease"/>
            <person name="Wu L."/>
            <person name="Ma J."/>
        </authorList>
    </citation>
    <scope>NUCLEOTIDE SEQUENCE [LARGE SCALE GENOMIC DNA]</scope>
    <source>
        <strain evidence="3">JCM 14046</strain>
    </source>
</reference>
<dbReference type="Proteomes" id="UP001501612">
    <property type="component" value="Unassembled WGS sequence"/>
</dbReference>
<name>A0ABP5A5H8_9ACTN</name>
<comment type="caution">
    <text evidence="2">The sequence shown here is derived from an EMBL/GenBank/DDBJ whole genome shotgun (WGS) entry which is preliminary data.</text>
</comment>
<dbReference type="RefSeq" id="WP_344002235.1">
    <property type="nucleotide sequence ID" value="NZ_BAAAMY010000001.1"/>
</dbReference>
<evidence type="ECO:0000256" key="1">
    <source>
        <dbReference type="SAM" id="MobiDB-lite"/>
    </source>
</evidence>
<dbReference type="EMBL" id="BAAAMY010000001">
    <property type="protein sequence ID" value="GAA1904327.1"/>
    <property type="molecule type" value="Genomic_DNA"/>
</dbReference>
<accession>A0ABP5A5H8</accession>
<gene>
    <name evidence="2" type="ORF">GCM10009737_01300</name>
</gene>
<proteinExistence type="predicted"/>
<feature type="region of interest" description="Disordered" evidence="1">
    <location>
        <begin position="140"/>
        <end position="182"/>
    </location>
</feature>
<keyword evidence="3" id="KW-1185">Reference proteome</keyword>
<evidence type="ECO:0000313" key="3">
    <source>
        <dbReference type="Proteomes" id="UP001501612"/>
    </source>
</evidence>
<evidence type="ECO:0000313" key="2">
    <source>
        <dbReference type="EMBL" id="GAA1904327.1"/>
    </source>
</evidence>
<sequence length="182" mass="18062">MTTTTTPGLLAGLRVLVVGAVPGAVSRRLELEGAVLPEVGDEPTPDAVLVGRGVAAEAEAGLVAHLAGLPGTAGRRVVLTATADPALHARLDRRLDGTGVALLRAGTPGVGSGGTGFGSIENAWETVLLLALPVRHDRVSSSSAARGLPGPTMSAVGPPTDGDAPASPSARRPHGRGSSVSR</sequence>
<protein>
    <submittedName>
        <fullName evidence="2">Uncharacterized protein</fullName>
    </submittedName>
</protein>
<organism evidence="2 3">
    <name type="scientific">Nocardioides lentus</name>
    <dbReference type="NCBI Taxonomy" id="338077"/>
    <lineage>
        <taxon>Bacteria</taxon>
        <taxon>Bacillati</taxon>
        <taxon>Actinomycetota</taxon>
        <taxon>Actinomycetes</taxon>
        <taxon>Propionibacteriales</taxon>
        <taxon>Nocardioidaceae</taxon>
        <taxon>Nocardioides</taxon>
    </lineage>
</organism>